<name>A0A0S4IW54_BODSA</name>
<evidence type="ECO:0000313" key="2">
    <source>
        <dbReference type="EMBL" id="CUG05852.1"/>
    </source>
</evidence>
<feature type="chain" id="PRO_5006621714" evidence="1">
    <location>
        <begin position="17"/>
        <end position="277"/>
    </location>
</feature>
<evidence type="ECO:0000256" key="1">
    <source>
        <dbReference type="SAM" id="SignalP"/>
    </source>
</evidence>
<gene>
    <name evidence="2" type="ORF">BSAL_04835</name>
</gene>
<keyword evidence="1" id="KW-0732">Signal</keyword>
<dbReference type="AlphaFoldDB" id="A0A0S4IW54"/>
<organism evidence="2 3">
    <name type="scientific">Bodo saltans</name>
    <name type="common">Flagellated protozoan</name>
    <dbReference type="NCBI Taxonomy" id="75058"/>
    <lineage>
        <taxon>Eukaryota</taxon>
        <taxon>Discoba</taxon>
        <taxon>Euglenozoa</taxon>
        <taxon>Kinetoplastea</taxon>
        <taxon>Metakinetoplastina</taxon>
        <taxon>Eubodonida</taxon>
        <taxon>Bodonidae</taxon>
        <taxon>Bodo</taxon>
    </lineage>
</organism>
<reference evidence="3" key="1">
    <citation type="submission" date="2015-09" db="EMBL/GenBank/DDBJ databases">
        <authorList>
            <consortium name="Pathogen Informatics"/>
        </authorList>
    </citation>
    <scope>NUCLEOTIDE SEQUENCE [LARGE SCALE GENOMIC DNA]</scope>
    <source>
        <strain evidence="3">Lake Konstanz</strain>
    </source>
</reference>
<protein>
    <submittedName>
        <fullName evidence="2">GPI-anchored surface protein, putative</fullName>
    </submittedName>
</protein>
<dbReference type="OMA" id="RRMYFTE"/>
<dbReference type="Proteomes" id="UP000051952">
    <property type="component" value="Unassembled WGS sequence"/>
</dbReference>
<dbReference type="OrthoDB" id="267634at2759"/>
<sequence>MFSVARLLFCASTSTASHGGGAGASSSLRRVVKMHGLPRGWMHDDVIKFVDSIAARVADTTTTPSEGANEADETSALPNSSINVHRVRIPFGRKTGVIYGEPIVELNSSAVADALLSLKFDEYSDSRRRMYFTEVDAAEYASRQSTAASRQQKEDDEDALALSTLDLDRFLLDPDLLYDMKKRRQRRRLTLRESIDLKSFRDKDDQELVTDQGDINLMGRGNAQNLDIPVPYVRGNSDFCRLFYLYTPFAFQKESNSFFSIWLRTLILDSVHFFCLC</sequence>
<keyword evidence="3" id="KW-1185">Reference proteome</keyword>
<evidence type="ECO:0000313" key="3">
    <source>
        <dbReference type="Proteomes" id="UP000051952"/>
    </source>
</evidence>
<accession>A0A0S4IW54</accession>
<dbReference type="EMBL" id="CYKH01000548">
    <property type="protein sequence ID" value="CUG05852.1"/>
    <property type="molecule type" value="Genomic_DNA"/>
</dbReference>
<dbReference type="VEuPathDB" id="TriTrypDB:BSAL_04835"/>
<feature type="signal peptide" evidence="1">
    <location>
        <begin position="1"/>
        <end position="16"/>
    </location>
</feature>
<proteinExistence type="predicted"/>